<evidence type="ECO:0000256" key="3">
    <source>
        <dbReference type="ARBA" id="ARBA00022452"/>
    </source>
</evidence>
<dbReference type="PROSITE" id="PS52016">
    <property type="entry name" value="TONB_DEPENDENT_REC_3"/>
    <property type="match status" value="1"/>
</dbReference>
<evidence type="ECO:0000313" key="15">
    <source>
        <dbReference type="EMBL" id="MFC3550296.1"/>
    </source>
</evidence>
<gene>
    <name evidence="15" type="ORF">ACFOLC_04635</name>
</gene>
<dbReference type="InterPro" id="IPR036942">
    <property type="entry name" value="Beta-barrel_TonB_sf"/>
</dbReference>
<dbReference type="Gene3D" id="2.170.130.10">
    <property type="entry name" value="TonB-dependent receptor, plug domain"/>
    <property type="match status" value="1"/>
</dbReference>
<evidence type="ECO:0000259" key="13">
    <source>
        <dbReference type="Pfam" id="PF00593"/>
    </source>
</evidence>
<dbReference type="Gene3D" id="2.40.170.20">
    <property type="entry name" value="TonB-dependent receptor, beta-barrel domain"/>
    <property type="match status" value="1"/>
</dbReference>
<keyword evidence="4 9" id="KW-0812">Transmembrane</keyword>
<comment type="similarity">
    <text evidence="9 11">Belongs to the TonB-dependent receptor family.</text>
</comment>
<accession>A0ABV7RKW9</accession>
<keyword evidence="8 9" id="KW-0998">Cell outer membrane</keyword>
<dbReference type="CDD" id="cd01347">
    <property type="entry name" value="ligand_gated_channel"/>
    <property type="match status" value="1"/>
</dbReference>
<name>A0ABV7RKW9_9GAMM</name>
<evidence type="ECO:0000256" key="7">
    <source>
        <dbReference type="ARBA" id="ARBA00023136"/>
    </source>
</evidence>
<protein>
    <submittedName>
        <fullName evidence="15">TonB-dependent receptor plug domain-containing protein</fullName>
    </submittedName>
</protein>
<comment type="caution">
    <text evidence="15">The sequence shown here is derived from an EMBL/GenBank/DDBJ whole genome shotgun (WGS) entry which is preliminary data.</text>
</comment>
<dbReference type="SUPFAM" id="SSF56935">
    <property type="entry name" value="Porins"/>
    <property type="match status" value="1"/>
</dbReference>
<keyword evidence="15" id="KW-0675">Receptor</keyword>
<dbReference type="InterPro" id="IPR039426">
    <property type="entry name" value="TonB-dep_rcpt-like"/>
</dbReference>
<keyword evidence="16" id="KW-1185">Reference proteome</keyword>
<evidence type="ECO:0000256" key="5">
    <source>
        <dbReference type="ARBA" id="ARBA00022729"/>
    </source>
</evidence>
<dbReference type="InterPro" id="IPR010916">
    <property type="entry name" value="TonB_box_CS"/>
</dbReference>
<dbReference type="Pfam" id="PF07715">
    <property type="entry name" value="Plug"/>
    <property type="match status" value="1"/>
</dbReference>
<dbReference type="InterPro" id="IPR037066">
    <property type="entry name" value="Plug_dom_sf"/>
</dbReference>
<evidence type="ECO:0000256" key="8">
    <source>
        <dbReference type="ARBA" id="ARBA00023237"/>
    </source>
</evidence>
<dbReference type="EMBL" id="JBHRXK010000002">
    <property type="protein sequence ID" value="MFC3550296.1"/>
    <property type="molecule type" value="Genomic_DNA"/>
</dbReference>
<keyword evidence="3 9" id="KW-1134">Transmembrane beta strand</keyword>
<keyword evidence="5 12" id="KW-0732">Signal</keyword>
<evidence type="ECO:0000259" key="14">
    <source>
        <dbReference type="Pfam" id="PF07715"/>
    </source>
</evidence>
<evidence type="ECO:0000256" key="4">
    <source>
        <dbReference type="ARBA" id="ARBA00022692"/>
    </source>
</evidence>
<evidence type="ECO:0000256" key="12">
    <source>
        <dbReference type="SAM" id="SignalP"/>
    </source>
</evidence>
<evidence type="ECO:0000256" key="11">
    <source>
        <dbReference type="RuleBase" id="RU003357"/>
    </source>
</evidence>
<dbReference type="PROSITE" id="PS00430">
    <property type="entry name" value="TONB_DEPENDENT_REC_1"/>
    <property type="match status" value="1"/>
</dbReference>
<feature type="short sequence motif" description="TonB box" evidence="10">
    <location>
        <begin position="43"/>
        <end position="49"/>
    </location>
</feature>
<evidence type="ECO:0000313" key="16">
    <source>
        <dbReference type="Proteomes" id="UP001595740"/>
    </source>
</evidence>
<dbReference type="PANTHER" id="PTHR47234:SF3">
    <property type="entry name" value="SECRETIN_TONB SHORT N-TERMINAL DOMAIN-CONTAINING PROTEIN"/>
    <property type="match status" value="1"/>
</dbReference>
<dbReference type="InterPro" id="IPR000531">
    <property type="entry name" value="Beta-barrel_TonB"/>
</dbReference>
<proteinExistence type="inferred from homology"/>
<dbReference type="RefSeq" id="WP_386758066.1">
    <property type="nucleotide sequence ID" value="NZ_JBHRXK010000002.1"/>
</dbReference>
<evidence type="ECO:0000256" key="1">
    <source>
        <dbReference type="ARBA" id="ARBA00004571"/>
    </source>
</evidence>
<reference evidence="16" key="1">
    <citation type="journal article" date="2019" name="Int. J. Syst. Evol. Microbiol.">
        <title>The Global Catalogue of Microorganisms (GCM) 10K type strain sequencing project: providing services to taxonomists for standard genome sequencing and annotation.</title>
        <authorList>
            <consortium name="The Broad Institute Genomics Platform"/>
            <consortium name="The Broad Institute Genome Sequencing Center for Infectious Disease"/>
            <person name="Wu L."/>
            <person name="Ma J."/>
        </authorList>
    </citation>
    <scope>NUCLEOTIDE SEQUENCE [LARGE SCALE GENOMIC DNA]</scope>
    <source>
        <strain evidence="16">KCTC 42875</strain>
    </source>
</reference>
<feature type="domain" description="TonB-dependent receptor plug" evidence="14">
    <location>
        <begin position="57"/>
        <end position="177"/>
    </location>
</feature>
<dbReference type="Proteomes" id="UP001595740">
    <property type="component" value="Unassembled WGS sequence"/>
</dbReference>
<keyword evidence="6 10" id="KW-0798">TonB box</keyword>
<dbReference type="PANTHER" id="PTHR47234">
    <property type="match status" value="1"/>
</dbReference>
<sequence length="828" mass="89453">MARRPLVLSLLAALALLSPPLAAAQTAPPPAEDDDTEARTLDTVVVTGTRSQTRTVAESLSPIDVIGGQELENAGTPELQSVLARLVPSFNFPRTSITDGSDHVRPAQLRGLSPDQTLVLVNGKRRHRTAIVNVNGTVGRGSSPVDLNAIPVSAIKAIEVLRDGAAAQYGTDAIAGVINIILKNADEGGEVDVRVGETSEGDGELAQGAVNVGLNLAGDGFLNLTAEYRDKNFTNRSTPDRRQQYPLVGGQPDPREATFDRINHRFGDAATIDRALFFNGEMPLTEAVALYAFGGWSARDGESAGFYRRALDARNVPAIYPDGFLPLIVSNVSDMSLVAGLRGQFGAGWDWDLSLNTGGQEFDFFVENSLNRALGASSPRDFYAGTLDYRQNAVNLDFNRAFDVGWMSGPLNLAFGAESREEKFVLAAGEPASYIGGALGQPPGAQVFPGFRPSDEADASRDMWALYADLEGNLTERFSLGLAGRHEDYSDFGSTTSGKLSARFAFTQHWALRGTFSNGFRAPNLQQQFYSTTATNFISGVPFDIRTFPVSSPVAQALGAEPLQPEESRNLSFGLVAQPLDTLNFTLDFYRIDIDDRIVLSENLTGTAITNYLASQGFPGVTGGRYFTNAIDTRTEGVDFVGRWTPPLGDAGNFSLTLGYNHNDTEVTRIAPNPPQLQAIDPNLVRFGRVELGRLTVGSPRDKWVLGGDYGIGAFSASLTATRYGEWQVLGAPLSGGLPPVDDTFGPDWVVDLALNYRWDRVTFTLGAENLFDQYPDEVTTRLATDANGFVSSLPGDNSNTGILPYPRDSAPYGFNGRFVYARVNYRW</sequence>
<keyword evidence="7 9" id="KW-0472">Membrane</keyword>
<evidence type="ECO:0000256" key="6">
    <source>
        <dbReference type="ARBA" id="ARBA00023077"/>
    </source>
</evidence>
<organism evidence="15 16">
    <name type="scientific">Lysobacter cavernae</name>
    <dbReference type="NCBI Taxonomy" id="1685901"/>
    <lineage>
        <taxon>Bacteria</taxon>
        <taxon>Pseudomonadati</taxon>
        <taxon>Pseudomonadota</taxon>
        <taxon>Gammaproteobacteria</taxon>
        <taxon>Lysobacterales</taxon>
        <taxon>Lysobacteraceae</taxon>
        <taxon>Lysobacter</taxon>
    </lineage>
</organism>
<evidence type="ECO:0000256" key="10">
    <source>
        <dbReference type="PROSITE-ProRule" id="PRU10143"/>
    </source>
</evidence>
<feature type="domain" description="TonB-dependent receptor-like beta-barrel" evidence="13">
    <location>
        <begin position="293"/>
        <end position="771"/>
    </location>
</feature>
<evidence type="ECO:0000256" key="9">
    <source>
        <dbReference type="PROSITE-ProRule" id="PRU01360"/>
    </source>
</evidence>
<dbReference type="Pfam" id="PF00593">
    <property type="entry name" value="TonB_dep_Rec_b-barrel"/>
    <property type="match status" value="1"/>
</dbReference>
<feature type="signal peptide" evidence="12">
    <location>
        <begin position="1"/>
        <end position="23"/>
    </location>
</feature>
<feature type="chain" id="PRO_5047499667" evidence="12">
    <location>
        <begin position="24"/>
        <end position="828"/>
    </location>
</feature>
<dbReference type="InterPro" id="IPR012910">
    <property type="entry name" value="Plug_dom"/>
</dbReference>
<evidence type="ECO:0000256" key="2">
    <source>
        <dbReference type="ARBA" id="ARBA00022448"/>
    </source>
</evidence>
<keyword evidence="2 9" id="KW-0813">Transport</keyword>
<comment type="subcellular location">
    <subcellularLocation>
        <location evidence="1 9">Cell outer membrane</location>
        <topology evidence="1 9">Multi-pass membrane protein</topology>
    </subcellularLocation>
</comment>